<comment type="similarity">
    <text evidence="2">Belongs to the rad21 family.</text>
</comment>
<gene>
    <name evidence="8" type="ORF">AALO_G00217660</name>
</gene>
<name>A0AAV6G5Q9_9TELE</name>
<feature type="compositionally biased region" description="Basic and acidic residues" evidence="5">
    <location>
        <begin position="326"/>
        <end position="368"/>
    </location>
</feature>
<dbReference type="Pfam" id="PF04825">
    <property type="entry name" value="Rad21_Rec8_N"/>
    <property type="match status" value="1"/>
</dbReference>
<dbReference type="CDD" id="cd21794">
    <property type="entry name" value="Rad21_Rec8_M_Rec8"/>
    <property type="match status" value="1"/>
</dbReference>
<accession>A0AAV6G5Q9</accession>
<evidence type="ECO:0000256" key="5">
    <source>
        <dbReference type="SAM" id="MobiDB-lite"/>
    </source>
</evidence>
<keyword evidence="9" id="KW-1185">Reference proteome</keyword>
<feature type="region of interest" description="Disordered" evidence="5">
    <location>
        <begin position="185"/>
        <end position="214"/>
    </location>
</feature>
<evidence type="ECO:0000256" key="2">
    <source>
        <dbReference type="ARBA" id="ARBA00009870"/>
    </source>
</evidence>
<feature type="domain" description="Rad21/Rec8-like protein N-terminal" evidence="7">
    <location>
        <begin position="1"/>
        <end position="47"/>
    </location>
</feature>
<dbReference type="InterPro" id="IPR006909">
    <property type="entry name" value="Rad21/Rec8_C_eu"/>
</dbReference>
<evidence type="ECO:0000259" key="6">
    <source>
        <dbReference type="Pfam" id="PF04824"/>
    </source>
</evidence>
<dbReference type="GO" id="GO:0051177">
    <property type="term" value="P:meiotic sister chromatid cohesion"/>
    <property type="evidence" value="ECO:0007669"/>
    <property type="project" value="TreeGrafter"/>
</dbReference>
<evidence type="ECO:0008006" key="10">
    <source>
        <dbReference type="Google" id="ProtNLM"/>
    </source>
</evidence>
<dbReference type="GO" id="GO:0005634">
    <property type="term" value="C:nucleus"/>
    <property type="evidence" value="ECO:0007669"/>
    <property type="project" value="UniProtKB-SubCell"/>
</dbReference>
<proteinExistence type="inferred from homology"/>
<sequence>MFYYPEVLQHQSGCFSTIWLAATKGIRITRREVLKVNVIRTCEDIIEYVLVKSWRFLEVHTPERPPVKTPRRSQAEAPGHMVSPECITLRENELTALRMPEYGGAELVEPTAQEIDMLLRESDHLMEEAEEKEKEKEREAEREKTLETNTAMVSVEQLTETLEIGPPEENALGMMIMEVTPPHATCPTTREGSELDKGMMQEPSSSLDLEPQLDVPLPKRGRRRQLLFADEHTQISQSAMEDQIHDPLVETVAMSDVLLTIPTSSRLSVEELVSAPCGALLHPDLLSLWNQCAVLTTRPGRGRARVEERERGQERSELSSELGPQVEERERGQERSELSSELGPRVEERELERRNRDSSVQEDLRESMESGLHLSELSAVSDTQLDISKEDKALDPVSVPVGRWSVTEEAPSVLHMEPILEEPLVELPPTVTEMEPGEHTTTSLLRAVSSHLERFGKISFDSMLPPEADRCTVVHVFYNLLVLVSERRLGVYQAKPFDPITVTAGLHIH</sequence>
<evidence type="ECO:0000256" key="4">
    <source>
        <dbReference type="ARBA" id="ARBA00023242"/>
    </source>
</evidence>
<organism evidence="8 9">
    <name type="scientific">Alosa alosa</name>
    <name type="common">allis shad</name>
    <dbReference type="NCBI Taxonomy" id="278164"/>
    <lineage>
        <taxon>Eukaryota</taxon>
        <taxon>Metazoa</taxon>
        <taxon>Chordata</taxon>
        <taxon>Craniata</taxon>
        <taxon>Vertebrata</taxon>
        <taxon>Euteleostomi</taxon>
        <taxon>Actinopterygii</taxon>
        <taxon>Neopterygii</taxon>
        <taxon>Teleostei</taxon>
        <taxon>Clupei</taxon>
        <taxon>Clupeiformes</taxon>
        <taxon>Clupeoidei</taxon>
        <taxon>Clupeidae</taxon>
        <taxon>Alosa</taxon>
    </lineage>
</organism>
<keyword evidence="3" id="KW-0159">Chromosome partition</keyword>
<evidence type="ECO:0000313" key="9">
    <source>
        <dbReference type="Proteomes" id="UP000823561"/>
    </source>
</evidence>
<dbReference type="GO" id="GO:0030893">
    <property type="term" value="C:meiotic cohesin complex"/>
    <property type="evidence" value="ECO:0007669"/>
    <property type="project" value="TreeGrafter"/>
</dbReference>
<dbReference type="GO" id="GO:0003682">
    <property type="term" value="F:chromatin binding"/>
    <property type="evidence" value="ECO:0007669"/>
    <property type="project" value="TreeGrafter"/>
</dbReference>
<dbReference type="EMBL" id="JADWDJ010000016">
    <property type="protein sequence ID" value="KAG5268896.1"/>
    <property type="molecule type" value="Genomic_DNA"/>
</dbReference>
<feature type="region of interest" description="Disordered" evidence="5">
    <location>
        <begin position="299"/>
        <end position="377"/>
    </location>
</feature>
<dbReference type="InterPro" id="IPR006910">
    <property type="entry name" value="Rad21_Rec8_N"/>
</dbReference>
<feature type="domain" description="Rad21/Rec8-like protein C-terminal eukaryotic" evidence="6">
    <location>
        <begin position="459"/>
        <end position="506"/>
    </location>
</feature>
<evidence type="ECO:0000259" key="7">
    <source>
        <dbReference type="Pfam" id="PF04825"/>
    </source>
</evidence>
<evidence type="ECO:0000313" key="8">
    <source>
        <dbReference type="EMBL" id="KAG5268896.1"/>
    </source>
</evidence>
<protein>
    <recommendedName>
        <fullName evidence="10">Meiotic recombination protein REC8 homolog</fullName>
    </recommendedName>
</protein>
<dbReference type="PANTHER" id="PTHR12585">
    <property type="entry name" value="SCC1 / RAD21 FAMILY MEMBER"/>
    <property type="match status" value="1"/>
</dbReference>
<dbReference type="AlphaFoldDB" id="A0AAV6G5Q9"/>
<dbReference type="Pfam" id="PF04824">
    <property type="entry name" value="Rad21_Rec8"/>
    <property type="match status" value="1"/>
</dbReference>
<dbReference type="GO" id="GO:0007059">
    <property type="term" value="P:chromosome segregation"/>
    <property type="evidence" value="ECO:0007669"/>
    <property type="project" value="UniProtKB-KW"/>
</dbReference>
<feature type="region of interest" description="Disordered" evidence="5">
    <location>
        <begin position="127"/>
        <end position="146"/>
    </location>
</feature>
<dbReference type="SUPFAM" id="SSF46785">
    <property type="entry name" value="Winged helix' DNA-binding domain"/>
    <property type="match status" value="1"/>
</dbReference>
<evidence type="ECO:0000256" key="3">
    <source>
        <dbReference type="ARBA" id="ARBA00022829"/>
    </source>
</evidence>
<feature type="compositionally biased region" description="Basic and acidic residues" evidence="5">
    <location>
        <begin position="304"/>
        <end position="318"/>
    </location>
</feature>
<keyword evidence="4" id="KW-0539">Nucleus</keyword>
<dbReference type="PANTHER" id="PTHR12585:SF27">
    <property type="entry name" value="MEIOTIC RECOMBINATION PROTEIN REC8 HOMOLOG"/>
    <property type="match status" value="1"/>
</dbReference>
<evidence type="ECO:0000256" key="1">
    <source>
        <dbReference type="ARBA" id="ARBA00004123"/>
    </source>
</evidence>
<comment type="caution">
    <text evidence="8">The sequence shown here is derived from an EMBL/GenBank/DDBJ whole genome shotgun (WGS) entry which is preliminary data.</text>
</comment>
<dbReference type="Proteomes" id="UP000823561">
    <property type="component" value="Chromosome 16"/>
</dbReference>
<dbReference type="GO" id="GO:0006302">
    <property type="term" value="P:double-strand break repair"/>
    <property type="evidence" value="ECO:0007669"/>
    <property type="project" value="TreeGrafter"/>
</dbReference>
<reference evidence="8" key="1">
    <citation type="submission" date="2020-10" db="EMBL/GenBank/DDBJ databases">
        <title>Chromosome-scale genome assembly of the Allis shad, Alosa alosa.</title>
        <authorList>
            <person name="Margot Z."/>
            <person name="Christophe K."/>
            <person name="Cabau C."/>
            <person name="Louis A."/>
            <person name="Berthelot C."/>
            <person name="Parey E."/>
            <person name="Roest Crollius H."/>
            <person name="Montfort J."/>
            <person name="Robinson-Rechavi M."/>
            <person name="Bucao C."/>
            <person name="Bouchez O."/>
            <person name="Gislard M."/>
            <person name="Lluch J."/>
            <person name="Milhes M."/>
            <person name="Lampietro C."/>
            <person name="Lopez Roques C."/>
            <person name="Donnadieu C."/>
            <person name="Braasch I."/>
            <person name="Desvignes T."/>
            <person name="Postlethwait J."/>
            <person name="Bobe J."/>
            <person name="Guiguen Y."/>
        </authorList>
    </citation>
    <scope>NUCLEOTIDE SEQUENCE</scope>
    <source>
        <strain evidence="8">M-15738</strain>
        <tissue evidence="8">Blood</tissue>
    </source>
</reference>
<dbReference type="InterPro" id="IPR039781">
    <property type="entry name" value="Rad21/Rec8-like"/>
</dbReference>
<comment type="subcellular location">
    <subcellularLocation>
        <location evidence="1">Nucleus</location>
    </subcellularLocation>
</comment>
<dbReference type="InterPro" id="IPR036390">
    <property type="entry name" value="WH_DNA-bd_sf"/>
</dbReference>